<dbReference type="GO" id="GO:0046390">
    <property type="term" value="P:ribose phosphate biosynthetic process"/>
    <property type="evidence" value="ECO:0007669"/>
    <property type="project" value="TreeGrafter"/>
</dbReference>
<dbReference type="PANTHER" id="PTHR48100">
    <property type="entry name" value="BROAD-SPECIFICITY PHOSPHATASE YOR283W-RELATED"/>
    <property type="match status" value="1"/>
</dbReference>
<dbReference type="InterPro" id="IPR013078">
    <property type="entry name" value="His_Pase_superF_clade-1"/>
</dbReference>
<feature type="active site" description="Proton donor/acceptor" evidence="1">
    <location>
        <position position="97"/>
    </location>
</feature>
<evidence type="ECO:0000313" key="4">
    <source>
        <dbReference type="Proteomes" id="UP000095358"/>
    </source>
</evidence>
<feature type="binding site" evidence="2">
    <location>
        <begin position="97"/>
        <end position="100"/>
    </location>
    <ligand>
        <name>substrate</name>
    </ligand>
</feature>
<dbReference type="Proteomes" id="UP000095358">
    <property type="component" value="Unassembled WGS sequence"/>
</dbReference>
<reference evidence="4" key="1">
    <citation type="journal article" date="2016" name="Genome Announc.">
        <title>Genome sequences of three species of Hanseniaspora isolated from spontaneous wine fermentations.</title>
        <authorList>
            <person name="Sternes P.R."/>
            <person name="Lee D."/>
            <person name="Kutyna D.R."/>
            <person name="Borneman A.R."/>
        </authorList>
    </citation>
    <scope>NUCLEOTIDE SEQUENCE [LARGE SCALE GENOMIC DNA]</scope>
    <source>
        <strain evidence="4">AWRI3580</strain>
    </source>
</reference>
<dbReference type="AlphaFoldDB" id="A0A1E5R123"/>
<dbReference type="Pfam" id="PF00300">
    <property type="entry name" value="His_Phos_1"/>
    <property type="match status" value="1"/>
</dbReference>
<sequence length="291" mass="33847">MAGTDSKRTPKVYLIRHSETEWSKSGQFTSSTDLELTPNGVERITLLGEKLHTIIDFNKIKYIFSSPRKRAKDTKDLIFNKKDLEHCNFIIDDDLKEWEYGQYEGLLTKQILAMRKEQGLGETWNIWNQGCKNEFNPKAESTEEIGFRLWKFIKKIQKIQESGMETNEDCDIVIFAHGHCLRYLAALWFMSVNIMSKYDKGLIEGASDVDGCARLVKLVDNTMDIYDFKNKFVQENYIDESFRIKEQDALPYYIHLVDNPWFMLDAGGVTCLSYSHHSIKEPSLKLNLLEL</sequence>
<evidence type="ECO:0000313" key="3">
    <source>
        <dbReference type="EMBL" id="OEJ80587.1"/>
    </source>
</evidence>
<organism evidence="3 4">
    <name type="scientific">Hanseniaspora uvarum</name>
    <name type="common">Yeast</name>
    <name type="synonym">Kloeckera apiculata</name>
    <dbReference type="NCBI Taxonomy" id="29833"/>
    <lineage>
        <taxon>Eukaryota</taxon>
        <taxon>Fungi</taxon>
        <taxon>Dikarya</taxon>
        <taxon>Ascomycota</taxon>
        <taxon>Saccharomycotina</taxon>
        <taxon>Saccharomycetes</taxon>
        <taxon>Saccharomycodales</taxon>
        <taxon>Saccharomycodaceae</taxon>
        <taxon>Hanseniaspora</taxon>
    </lineage>
</organism>
<keyword evidence="4" id="KW-1185">Reference proteome</keyword>
<dbReference type="InterPro" id="IPR029033">
    <property type="entry name" value="His_PPase_superfam"/>
</dbReference>
<dbReference type="STRING" id="29833.A0A1E5R123"/>
<name>A0A1E5R123_HANUV</name>
<protein>
    <submittedName>
        <fullName evidence="3">Sedoheptulose 1,7-bisphosphatase</fullName>
    </submittedName>
</protein>
<feature type="active site" description="Tele-phosphohistidine intermediate" evidence="1">
    <location>
        <position position="17"/>
    </location>
</feature>
<evidence type="ECO:0000256" key="1">
    <source>
        <dbReference type="PIRSR" id="PIRSR613078-1"/>
    </source>
</evidence>
<gene>
    <name evidence="3" type="ORF">AWRI3580_g3968</name>
</gene>
<dbReference type="SMART" id="SM00855">
    <property type="entry name" value="PGAM"/>
    <property type="match status" value="1"/>
</dbReference>
<feature type="binding site" evidence="2">
    <location>
        <position position="70"/>
    </location>
    <ligand>
        <name>substrate</name>
    </ligand>
</feature>
<dbReference type="SUPFAM" id="SSF53254">
    <property type="entry name" value="Phosphoglycerate mutase-like"/>
    <property type="match status" value="1"/>
</dbReference>
<dbReference type="InterPro" id="IPR050275">
    <property type="entry name" value="PGM_Phosphatase"/>
</dbReference>
<proteinExistence type="predicted"/>
<dbReference type="VEuPathDB" id="FungiDB:AWRI3580_g3968"/>
<accession>A0A1E5R123</accession>
<dbReference type="Gene3D" id="3.40.50.1240">
    <property type="entry name" value="Phosphoglycerate mutase-like"/>
    <property type="match status" value="1"/>
</dbReference>
<dbReference type="OrthoDB" id="4818801at2759"/>
<comment type="caution">
    <text evidence="3">The sequence shown here is derived from an EMBL/GenBank/DDBJ whole genome shotgun (WGS) entry which is preliminary data.</text>
</comment>
<dbReference type="EMBL" id="LPNN01000011">
    <property type="protein sequence ID" value="OEJ80587.1"/>
    <property type="molecule type" value="Genomic_DNA"/>
</dbReference>
<dbReference type="CDD" id="cd07067">
    <property type="entry name" value="HP_PGM_like"/>
    <property type="match status" value="1"/>
</dbReference>
<dbReference type="PANTHER" id="PTHR48100:SF15">
    <property type="entry name" value="SEDOHEPTULOSE 1,7-BISPHOSPHATASE"/>
    <property type="match status" value="1"/>
</dbReference>
<dbReference type="GO" id="GO:0050278">
    <property type="term" value="F:sedoheptulose-bisphosphatase activity"/>
    <property type="evidence" value="ECO:0007669"/>
    <property type="project" value="TreeGrafter"/>
</dbReference>
<evidence type="ECO:0000256" key="2">
    <source>
        <dbReference type="PIRSR" id="PIRSR613078-2"/>
    </source>
</evidence>